<protein>
    <submittedName>
        <fullName evidence="1">Uncharacterized protein</fullName>
    </submittedName>
</protein>
<reference evidence="1 2" key="1">
    <citation type="journal article" date="2015" name="Fungal Genet. Biol.">
        <title>Evolution of novel wood decay mechanisms in Agaricales revealed by the genome sequences of Fistulina hepatica and Cylindrobasidium torrendii.</title>
        <authorList>
            <person name="Floudas D."/>
            <person name="Held B.W."/>
            <person name="Riley R."/>
            <person name="Nagy L.G."/>
            <person name="Koehler G."/>
            <person name="Ransdell A.S."/>
            <person name="Younus H."/>
            <person name="Chow J."/>
            <person name="Chiniquy J."/>
            <person name="Lipzen A."/>
            <person name="Tritt A."/>
            <person name="Sun H."/>
            <person name="Haridas S."/>
            <person name="LaButti K."/>
            <person name="Ohm R.A."/>
            <person name="Kues U."/>
            <person name="Blanchette R.A."/>
            <person name="Grigoriev I.V."/>
            <person name="Minto R.E."/>
            <person name="Hibbett D.S."/>
        </authorList>
    </citation>
    <scope>NUCLEOTIDE SEQUENCE [LARGE SCALE GENOMIC DNA]</scope>
    <source>
        <strain evidence="1 2">FP15055 ss-10</strain>
    </source>
</reference>
<dbReference type="EMBL" id="KN880644">
    <property type="protein sequence ID" value="KIY64293.1"/>
    <property type="molecule type" value="Genomic_DNA"/>
</dbReference>
<evidence type="ECO:0000313" key="1">
    <source>
        <dbReference type="EMBL" id="KIY64293.1"/>
    </source>
</evidence>
<dbReference type="AlphaFoldDB" id="A0A0D7B0Z7"/>
<dbReference type="Proteomes" id="UP000054007">
    <property type="component" value="Unassembled WGS sequence"/>
</dbReference>
<gene>
    <name evidence="1" type="ORF">CYLTODRAFT_446102</name>
</gene>
<accession>A0A0D7B0Z7</accession>
<name>A0A0D7B0Z7_9AGAR</name>
<evidence type="ECO:0000313" key="2">
    <source>
        <dbReference type="Proteomes" id="UP000054007"/>
    </source>
</evidence>
<proteinExistence type="predicted"/>
<keyword evidence="2" id="KW-1185">Reference proteome</keyword>
<organism evidence="1 2">
    <name type="scientific">Cylindrobasidium torrendii FP15055 ss-10</name>
    <dbReference type="NCBI Taxonomy" id="1314674"/>
    <lineage>
        <taxon>Eukaryota</taxon>
        <taxon>Fungi</taxon>
        <taxon>Dikarya</taxon>
        <taxon>Basidiomycota</taxon>
        <taxon>Agaricomycotina</taxon>
        <taxon>Agaricomycetes</taxon>
        <taxon>Agaricomycetidae</taxon>
        <taxon>Agaricales</taxon>
        <taxon>Marasmiineae</taxon>
        <taxon>Physalacriaceae</taxon>
        <taxon>Cylindrobasidium</taxon>
    </lineage>
</organism>
<dbReference type="OrthoDB" id="5584477at2759"/>
<sequence length="322" mass="35160">MCFIDPTGDGECQGTLHSPPGRLANRNFILGQSIHDVHHDTERTGAYMLALSLVRRHLRTSMSPGFFLAAIELGTTGYTNFYASLFTFSVGLFANTKITPDERSLSRRVNGTSSPSFLLPPPSSLPTRMSAITHEPDCRAEEQGDVRCSRIIWENSKSSNSAVSGDMITTGRLFEAAAAGHTLKGAMCRAAWIDWDNDLAIARGDSISGTREDISIGSILRLDKELNRKRLSVRSINNPPRADGIQEATSEASGIAFASEDTDKKTLVGKAKDFNSAYETLEISSKWMGGDMAANPDGYFDRDRNKIQVLVLQHNILSLAPC</sequence>